<evidence type="ECO:0000256" key="2">
    <source>
        <dbReference type="ARBA" id="ARBA00022801"/>
    </source>
</evidence>
<dbReference type="InterPro" id="IPR050272">
    <property type="entry name" value="Isochorismatase-like_hydrls"/>
</dbReference>
<dbReference type="GO" id="GO:0016787">
    <property type="term" value="F:hydrolase activity"/>
    <property type="evidence" value="ECO:0007669"/>
    <property type="project" value="UniProtKB-KW"/>
</dbReference>
<dbReference type="Gene3D" id="3.40.50.850">
    <property type="entry name" value="Isochorismatase-like"/>
    <property type="match status" value="1"/>
</dbReference>
<dbReference type="Proteomes" id="UP000249402">
    <property type="component" value="Unassembled WGS sequence"/>
</dbReference>
<dbReference type="SUPFAM" id="SSF52499">
    <property type="entry name" value="Isochorismatase-like hydrolases"/>
    <property type="match status" value="1"/>
</dbReference>
<name>A0A395GJ34_9EURO</name>
<evidence type="ECO:0000313" key="4">
    <source>
        <dbReference type="EMBL" id="RAK95491.1"/>
    </source>
</evidence>
<evidence type="ECO:0000259" key="3">
    <source>
        <dbReference type="Pfam" id="PF00857"/>
    </source>
</evidence>
<keyword evidence="2 4" id="KW-0378">Hydrolase</keyword>
<dbReference type="InterPro" id="IPR000868">
    <property type="entry name" value="Isochorismatase-like_dom"/>
</dbReference>
<gene>
    <name evidence="4" type="ORF">BO80DRAFT_429803</name>
</gene>
<protein>
    <submittedName>
        <fullName evidence="4">Isochorismatase hydrolase</fullName>
    </submittedName>
</protein>
<dbReference type="RefSeq" id="XP_025569819.1">
    <property type="nucleotide sequence ID" value="XM_025720566.1"/>
</dbReference>
<dbReference type="PANTHER" id="PTHR43540:SF6">
    <property type="entry name" value="ISOCHORISMATASE-LIKE DOMAIN-CONTAINING PROTEIN"/>
    <property type="match status" value="1"/>
</dbReference>
<sequence length="202" mass="22205">MTSRTALFITDLQTELLTSPETRIPHADRILTASTEILTTARSIIDAHRDTNRLSPSLIVFVQHEENPTTGGTMIKGIEPWELHFAPRESVEEEIVVGKNMDDPFKSNRGLAQKLRSAGVTDIVVLGAQSEKGVEATCTGALAAGFRVTLLAGAHSTYDRDGEGKMAVDIEREVERRLSTRGARVVGWEKAVRGWVERQRVG</sequence>
<proteinExistence type="inferred from homology"/>
<organism evidence="4 5">
    <name type="scientific">Aspergillus ibericus CBS 121593</name>
    <dbReference type="NCBI Taxonomy" id="1448316"/>
    <lineage>
        <taxon>Eukaryota</taxon>
        <taxon>Fungi</taxon>
        <taxon>Dikarya</taxon>
        <taxon>Ascomycota</taxon>
        <taxon>Pezizomycotina</taxon>
        <taxon>Eurotiomycetes</taxon>
        <taxon>Eurotiomycetidae</taxon>
        <taxon>Eurotiales</taxon>
        <taxon>Aspergillaceae</taxon>
        <taxon>Aspergillus</taxon>
        <taxon>Aspergillus subgen. Circumdati</taxon>
    </lineage>
</organism>
<dbReference type="EMBL" id="KZ824491">
    <property type="protein sequence ID" value="RAK95491.1"/>
    <property type="molecule type" value="Genomic_DNA"/>
</dbReference>
<accession>A0A395GJ34</accession>
<dbReference type="STRING" id="1448316.A0A395GJ34"/>
<feature type="domain" description="Isochorismatase-like" evidence="3">
    <location>
        <begin position="5"/>
        <end position="163"/>
    </location>
</feature>
<reference evidence="4 5" key="1">
    <citation type="submission" date="2018-02" db="EMBL/GenBank/DDBJ databases">
        <title>The genomes of Aspergillus section Nigri reveals drivers in fungal speciation.</title>
        <authorList>
            <consortium name="DOE Joint Genome Institute"/>
            <person name="Vesth T.C."/>
            <person name="Nybo J."/>
            <person name="Theobald S."/>
            <person name="Brandl J."/>
            <person name="Frisvad J.C."/>
            <person name="Nielsen K.F."/>
            <person name="Lyhne E.K."/>
            <person name="Kogle M.E."/>
            <person name="Kuo A."/>
            <person name="Riley R."/>
            <person name="Clum A."/>
            <person name="Nolan M."/>
            <person name="Lipzen A."/>
            <person name="Salamov A."/>
            <person name="Henrissat B."/>
            <person name="Wiebenga A."/>
            <person name="De vries R.P."/>
            <person name="Grigoriev I.V."/>
            <person name="Mortensen U.H."/>
            <person name="Andersen M.R."/>
            <person name="Baker S.E."/>
        </authorList>
    </citation>
    <scope>NUCLEOTIDE SEQUENCE [LARGE SCALE GENOMIC DNA]</scope>
    <source>
        <strain evidence="4 5">CBS 121593</strain>
    </source>
</reference>
<evidence type="ECO:0000256" key="1">
    <source>
        <dbReference type="ARBA" id="ARBA00006336"/>
    </source>
</evidence>
<dbReference type="Pfam" id="PF00857">
    <property type="entry name" value="Isochorismatase"/>
    <property type="match status" value="1"/>
</dbReference>
<dbReference type="InterPro" id="IPR036380">
    <property type="entry name" value="Isochorismatase-like_sf"/>
</dbReference>
<comment type="similarity">
    <text evidence="1">Belongs to the isochorismatase family.</text>
</comment>
<dbReference type="PANTHER" id="PTHR43540">
    <property type="entry name" value="PEROXYUREIDOACRYLATE/UREIDOACRYLATE AMIDOHYDROLASE-RELATED"/>
    <property type="match status" value="1"/>
</dbReference>
<dbReference type="VEuPathDB" id="FungiDB:BO80DRAFT_429803"/>
<dbReference type="AlphaFoldDB" id="A0A395GJ34"/>
<evidence type="ECO:0000313" key="5">
    <source>
        <dbReference type="Proteomes" id="UP000249402"/>
    </source>
</evidence>
<dbReference type="OrthoDB" id="245563at2759"/>
<keyword evidence="5" id="KW-1185">Reference proteome</keyword>
<dbReference type="GeneID" id="37225431"/>